<accession>A0ABQ2IF57</accession>
<evidence type="ECO:0000256" key="1">
    <source>
        <dbReference type="SAM" id="SignalP"/>
    </source>
</evidence>
<keyword evidence="4" id="KW-1185">Reference proteome</keyword>
<dbReference type="Pfam" id="PF13590">
    <property type="entry name" value="DUF4136"/>
    <property type="match status" value="1"/>
</dbReference>
<dbReference type="Proteomes" id="UP000632339">
    <property type="component" value="Unassembled WGS sequence"/>
</dbReference>
<feature type="signal peptide" evidence="1">
    <location>
        <begin position="1"/>
        <end position="25"/>
    </location>
</feature>
<reference evidence="4" key="1">
    <citation type="journal article" date="2019" name="Int. J. Syst. Evol. Microbiol.">
        <title>The Global Catalogue of Microorganisms (GCM) 10K type strain sequencing project: providing services to taxonomists for standard genome sequencing and annotation.</title>
        <authorList>
            <consortium name="The Broad Institute Genomics Platform"/>
            <consortium name="The Broad Institute Genome Sequencing Center for Infectious Disease"/>
            <person name="Wu L."/>
            <person name="Ma J."/>
        </authorList>
    </citation>
    <scope>NUCLEOTIDE SEQUENCE [LARGE SCALE GENOMIC DNA]</scope>
    <source>
        <strain evidence="4">CGMCC 1.6375</strain>
    </source>
</reference>
<evidence type="ECO:0000259" key="2">
    <source>
        <dbReference type="Pfam" id="PF13590"/>
    </source>
</evidence>
<name>A0ABQ2IF57_9BACT</name>
<feature type="chain" id="PRO_5045433770" description="DUF4136 domain-containing protein" evidence="1">
    <location>
        <begin position="26"/>
        <end position="196"/>
    </location>
</feature>
<dbReference type="InterPro" id="IPR025411">
    <property type="entry name" value="DUF4136"/>
</dbReference>
<sequence length="196" mass="21810">MQSFNMKKNLILLGMLTVLGSVVLAQSPQQPAIPSGKALTYNWIVPDMKTNQNPMYASSLSRHRIQSAFDKALESRGLTRNTQHPDLLLQFHTYTQRVRKNYYGGGGYPYGAYPMMGWGRFGWGFPYYGGFGGYGYGGYPYSTTGTDGTLVLDVVDTKSGDIIWQKAISGDVSNPNRLEKQINKGVKKLMKNFPVS</sequence>
<dbReference type="EMBL" id="BMLI01000002">
    <property type="protein sequence ID" value="GGN05938.1"/>
    <property type="molecule type" value="Genomic_DNA"/>
</dbReference>
<evidence type="ECO:0000313" key="3">
    <source>
        <dbReference type="EMBL" id="GGN05938.1"/>
    </source>
</evidence>
<proteinExistence type="predicted"/>
<evidence type="ECO:0000313" key="4">
    <source>
        <dbReference type="Proteomes" id="UP000632339"/>
    </source>
</evidence>
<protein>
    <recommendedName>
        <fullName evidence="2">DUF4136 domain-containing protein</fullName>
    </recommendedName>
</protein>
<dbReference type="Gene3D" id="3.30.160.670">
    <property type="match status" value="1"/>
</dbReference>
<gene>
    <name evidence="3" type="ORF">GCM10010967_46430</name>
</gene>
<organism evidence="3 4">
    <name type="scientific">Dyadobacter beijingensis</name>
    <dbReference type="NCBI Taxonomy" id="365489"/>
    <lineage>
        <taxon>Bacteria</taxon>
        <taxon>Pseudomonadati</taxon>
        <taxon>Bacteroidota</taxon>
        <taxon>Cytophagia</taxon>
        <taxon>Cytophagales</taxon>
        <taxon>Spirosomataceae</taxon>
        <taxon>Dyadobacter</taxon>
    </lineage>
</organism>
<comment type="caution">
    <text evidence="3">The sequence shown here is derived from an EMBL/GenBank/DDBJ whole genome shotgun (WGS) entry which is preliminary data.</text>
</comment>
<feature type="domain" description="DUF4136" evidence="2">
    <location>
        <begin position="40"/>
        <end position="194"/>
    </location>
</feature>
<keyword evidence="1" id="KW-0732">Signal</keyword>